<accession>A0A1H1LHT9</accession>
<keyword evidence="1" id="KW-0472">Membrane</keyword>
<organism evidence="2 3">
    <name type="scientific">Christiangramia echinicola</name>
    <dbReference type="NCBI Taxonomy" id="279359"/>
    <lineage>
        <taxon>Bacteria</taxon>
        <taxon>Pseudomonadati</taxon>
        <taxon>Bacteroidota</taxon>
        <taxon>Flavobacteriia</taxon>
        <taxon>Flavobacteriales</taxon>
        <taxon>Flavobacteriaceae</taxon>
        <taxon>Christiangramia</taxon>
    </lineage>
</organism>
<dbReference type="RefSeq" id="WP_026935076.1">
    <property type="nucleotide sequence ID" value="NZ_LT629745.1"/>
</dbReference>
<keyword evidence="1" id="KW-1133">Transmembrane helix</keyword>
<gene>
    <name evidence="2" type="ORF">SAMN04488552_0809</name>
</gene>
<reference evidence="2 3" key="1">
    <citation type="submission" date="2016-10" db="EMBL/GenBank/DDBJ databases">
        <authorList>
            <person name="Varghese N."/>
            <person name="Submissions S."/>
        </authorList>
    </citation>
    <scope>NUCLEOTIDE SEQUENCE [LARGE SCALE GENOMIC DNA]</scope>
    <source>
        <strain evidence="2 3">Mar_2010_102</strain>
    </source>
</reference>
<feature type="transmembrane region" description="Helical" evidence="1">
    <location>
        <begin position="54"/>
        <end position="74"/>
    </location>
</feature>
<dbReference type="EMBL" id="LT629745">
    <property type="protein sequence ID" value="SDR74098.1"/>
    <property type="molecule type" value="Genomic_DNA"/>
</dbReference>
<evidence type="ECO:0000256" key="1">
    <source>
        <dbReference type="SAM" id="Phobius"/>
    </source>
</evidence>
<name>A0A1H1LHT9_9FLAO</name>
<sequence length="84" mass="9883">MQFKSIVSQRSFWKSVFWLGLSFLVLYNVITMLFEYGEFAFVTFFKERTADGKLVRFIIGQLLAAFLYGFILAFGQFRGKQKKD</sequence>
<dbReference type="STRING" id="1250231.SAMN04488552_0809"/>
<keyword evidence="1" id="KW-0812">Transmembrane</keyword>
<keyword evidence="3" id="KW-1185">Reference proteome</keyword>
<evidence type="ECO:0000313" key="2">
    <source>
        <dbReference type="EMBL" id="SDR74098.1"/>
    </source>
</evidence>
<dbReference type="Proteomes" id="UP000198858">
    <property type="component" value="Chromosome I"/>
</dbReference>
<feature type="transmembrane region" description="Helical" evidence="1">
    <location>
        <begin position="12"/>
        <end position="34"/>
    </location>
</feature>
<proteinExistence type="predicted"/>
<evidence type="ECO:0000313" key="3">
    <source>
        <dbReference type="Proteomes" id="UP000198858"/>
    </source>
</evidence>
<dbReference type="AlphaFoldDB" id="A0A1H1LHT9"/>
<protein>
    <submittedName>
        <fullName evidence="2">Uncharacterized protein</fullName>
    </submittedName>
</protein>